<dbReference type="PANTHER" id="PTHR24171:SF9">
    <property type="entry name" value="ANKYRIN REPEAT DOMAIN-CONTAINING PROTEIN 39"/>
    <property type="match status" value="1"/>
</dbReference>
<reference evidence="7 8" key="2">
    <citation type="submission" date="2024-05" db="EMBL/GenBank/DDBJ databases">
        <authorList>
            <person name="Chen Y."/>
            <person name="Shah S."/>
            <person name="Dougan E. K."/>
            <person name="Thang M."/>
            <person name="Chan C."/>
        </authorList>
    </citation>
    <scope>NUCLEOTIDE SEQUENCE [LARGE SCALE GENOMIC DNA]</scope>
</reference>
<feature type="domain" description="EF-hand" evidence="5">
    <location>
        <begin position="435"/>
        <end position="470"/>
    </location>
</feature>
<gene>
    <name evidence="6" type="ORF">C1SCF055_LOCUS41417</name>
</gene>
<sequence length="533" mass="58626">MAALQIAPGTRSCDRLTEDLKIMFSTDANASQREEALQDFKGGIAAMRQESALFSLLALKFQQMGKLSLRRPKSIPRWKILIKQIFEKALGPAGPAGLRADLDQCGTLTKEHPPMVQIPALSGETLAELDKDLYARMVEDGRSVKDLKQKELMRACRKNRAGKVEKLLQEPQDPNGGGDNIPIHEAAMEGHLQVLQLLVEARADTNAARGRGETALDFAVERGHFHVLKFLVESGANPNSDHFFVAALCDSLEAVQLFLEAGADKNYANYAPENYNKPLYMAAERGSLEMVRLLAEAGADIDAALTPKDGDKDVASAEGVRPLHLAACAVRVKGPGFGRSLFPNARGGRKVVKVLLEVRADVNAAARDGKTALHAAALRGCLKAVQLLLNAGADKSSLPRFRERIVMAFGFCGACEGDAMTLKGPLEARLESMNIDPDVVEEMFDIIDVDGSDDVTEAEMIFGIELMLKLQEESDDFDIDDLRERMPHRHQQHHHHDHHHEHQHLRESMEEEHPTLQLTRKATVTASEASSPR</sequence>
<evidence type="ECO:0000313" key="6">
    <source>
        <dbReference type="EMBL" id="CAI4016710.1"/>
    </source>
</evidence>
<evidence type="ECO:0000256" key="1">
    <source>
        <dbReference type="ARBA" id="ARBA00022737"/>
    </source>
</evidence>
<keyword evidence="1" id="KW-0677">Repeat</keyword>
<evidence type="ECO:0000256" key="4">
    <source>
        <dbReference type="SAM" id="MobiDB-lite"/>
    </source>
</evidence>
<evidence type="ECO:0000256" key="3">
    <source>
        <dbReference type="PROSITE-ProRule" id="PRU00023"/>
    </source>
</evidence>
<organism evidence="6">
    <name type="scientific">Cladocopium goreaui</name>
    <dbReference type="NCBI Taxonomy" id="2562237"/>
    <lineage>
        <taxon>Eukaryota</taxon>
        <taxon>Sar</taxon>
        <taxon>Alveolata</taxon>
        <taxon>Dinophyceae</taxon>
        <taxon>Suessiales</taxon>
        <taxon>Symbiodiniaceae</taxon>
        <taxon>Cladocopium</taxon>
    </lineage>
</organism>
<dbReference type="InterPro" id="IPR002110">
    <property type="entry name" value="Ankyrin_rpt"/>
</dbReference>
<dbReference type="Proteomes" id="UP001152797">
    <property type="component" value="Unassembled WGS sequence"/>
</dbReference>
<dbReference type="OrthoDB" id="194358at2759"/>
<keyword evidence="8" id="KW-1185">Reference proteome</keyword>
<keyword evidence="2 3" id="KW-0040">ANK repeat</keyword>
<dbReference type="SMART" id="SM00248">
    <property type="entry name" value="ANK"/>
    <property type="match status" value="7"/>
</dbReference>
<comment type="caution">
    <text evidence="6">The sequence shown here is derived from an EMBL/GenBank/DDBJ whole genome shotgun (WGS) entry which is preliminary data.</text>
</comment>
<dbReference type="PANTHER" id="PTHR24171">
    <property type="entry name" value="ANKYRIN REPEAT DOMAIN-CONTAINING PROTEIN 39-RELATED"/>
    <property type="match status" value="1"/>
</dbReference>
<evidence type="ECO:0000259" key="5">
    <source>
        <dbReference type="PROSITE" id="PS50222"/>
    </source>
</evidence>
<reference evidence="6" key="1">
    <citation type="submission" date="2022-10" db="EMBL/GenBank/DDBJ databases">
        <authorList>
            <person name="Chen Y."/>
            <person name="Dougan E. K."/>
            <person name="Chan C."/>
            <person name="Rhodes N."/>
            <person name="Thang M."/>
        </authorList>
    </citation>
    <scope>NUCLEOTIDE SEQUENCE</scope>
</reference>
<feature type="repeat" description="ANK" evidence="3">
    <location>
        <begin position="211"/>
        <end position="243"/>
    </location>
</feature>
<feature type="compositionally biased region" description="Polar residues" evidence="4">
    <location>
        <begin position="516"/>
        <end position="533"/>
    </location>
</feature>
<dbReference type="PROSITE" id="PS00018">
    <property type="entry name" value="EF_HAND_1"/>
    <property type="match status" value="1"/>
</dbReference>
<dbReference type="EMBL" id="CAMXCT020006599">
    <property type="protein sequence ID" value="CAL1170085.1"/>
    <property type="molecule type" value="Genomic_DNA"/>
</dbReference>
<feature type="repeat" description="ANK" evidence="3">
    <location>
        <begin position="368"/>
        <end position="400"/>
    </location>
</feature>
<dbReference type="Gene3D" id="1.25.40.20">
    <property type="entry name" value="Ankyrin repeat-containing domain"/>
    <property type="match status" value="3"/>
</dbReference>
<dbReference type="SUPFAM" id="SSF48403">
    <property type="entry name" value="Ankyrin repeat"/>
    <property type="match status" value="1"/>
</dbReference>
<dbReference type="PROSITE" id="PS50222">
    <property type="entry name" value="EF_HAND_2"/>
    <property type="match status" value="1"/>
</dbReference>
<proteinExistence type="predicted"/>
<dbReference type="PROSITE" id="PS50088">
    <property type="entry name" value="ANK_REPEAT"/>
    <property type="match status" value="4"/>
</dbReference>
<dbReference type="EMBL" id="CAMXCT030006599">
    <property type="protein sequence ID" value="CAL4804022.1"/>
    <property type="molecule type" value="Genomic_DNA"/>
</dbReference>
<feature type="region of interest" description="Disordered" evidence="4">
    <location>
        <begin position="487"/>
        <end position="533"/>
    </location>
</feature>
<dbReference type="PROSITE" id="PS50297">
    <property type="entry name" value="ANK_REP_REGION"/>
    <property type="match status" value="4"/>
</dbReference>
<dbReference type="Pfam" id="PF12796">
    <property type="entry name" value="Ank_2"/>
    <property type="match status" value="3"/>
</dbReference>
<evidence type="ECO:0000313" key="7">
    <source>
        <dbReference type="EMBL" id="CAL4804022.1"/>
    </source>
</evidence>
<accession>A0A9P1DW29</accession>
<evidence type="ECO:0000256" key="2">
    <source>
        <dbReference type="ARBA" id="ARBA00023043"/>
    </source>
</evidence>
<name>A0A9P1DW29_9DINO</name>
<dbReference type="EMBL" id="CAMXCT010006599">
    <property type="protein sequence ID" value="CAI4016710.1"/>
    <property type="molecule type" value="Genomic_DNA"/>
</dbReference>
<dbReference type="InterPro" id="IPR018247">
    <property type="entry name" value="EF_Hand_1_Ca_BS"/>
</dbReference>
<dbReference type="GO" id="GO:0005509">
    <property type="term" value="F:calcium ion binding"/>
    <property type="evidence" value="ECO:0007669"/>
    <property type="project" value="InterPro"/>
</dbReference>
<dbReference type="AlphaFoldDB" id="A0A9P1DW29"/>
<feature type="repeat" description="ANK" evidence="3">
    <location>
        <begin position="178"/>
        <end position="210"/>
    </location>
</feature>
<feature type="compositionally biased region" description="Basic and acidic residues" evidence="4">
    <location>
        <begin position="504"/>
        <end position="514"/>
    </location>
</feature>
<feature type="compositionally biased region" description="Basic residues" evidence="4">
    <location>
        <begin position="487"/>
        <end position="503"/>
    </location>
</feature>
<dbReference type="InterPro" id="IPR036770">
    <property type="entry name" value="Ankyrin_rpt-contain_sf"/>
</dbReference>
<evidence type="ECO:0000313" key="8">
    <source>
        <dbReference type="Proteomes" id="UP001152797"/>
    </source>
</evidence>
<feature type="repeat" description="ANK" evidence="3">
    <location>
        <begin position="274"/>
        <end position="306"/>
    </location>
</feature>
<protein>
    <submittedName>
        <fullName evidence="7">Ankyrin-1</fullName>
    </submittedName>
</protein>
<dbReference type="InterPro" id="IPR002048">
    <property type="entry name" value="EF_hand_dom"/>
</dbReference>